<accession>A0A2C9CV85</accession>
<name>A0A2C9CV85_9RHOB</name>
<dbReference type="RefSeq" id="WP_097931860.1">
    <property type="nucleotide sequence ID" value="NZ_OCTN01000010.1"/>
</dbReference>
<dbReference type="EMBL" id="OCTN01000010">
    <property type="protein sequence ID" value="SOH95401.1"/>
    <property type="molecule type" value="Genomic_DNA"/>
</dbReference>
<organism evidence="2 3">
    <name type="scientific">Pontivivens marinum</name>
    <dbReference type="NCBI Taxonomy" id="1690039"/>
    <lineage>
        <taxon>Bacteria</taxon>
        <taxon>Pseudomonadati</taxon>
        <taxon>Pseudomonadota</taxon>
        <taxon>Alphaproteobacteria</taxon>
        <taxon>Rhodobacterales</taxon>
        <taxon>Paracoccaceae</taxon>
        <taxon>Pontivivens</taxon>
    </lineage>
</organism>
<keyword evidence="3" id="KW-1185">Reference proteome</keyword>
<dbReference type="AlphaFoldDB" id="A0A2C9CV85"/>
<keyword evidence="1" id="KW-0472">Membrane</keyword>
<keyword evidence="1" id="KW-1133">Transmembrane helix</keyword>
<sequence length="90" mass="10606">MEDIDEHIGHRYVPGHERAHCDWACEIINTTMQFWELVAMVAGGILVFSLIFGIRRLMRIMAQDKVVVRGRTEAEKQDHLRTLREMRKSR</sequence>
<evidence type="ECO:0000256" key="1">
    <source>
        <dbReference type="SAM" id="Phobius"/>
    </source>
</evidence>
<gene>
    <name evidence="2" type="ORF">SAMN06273572_11075</name>
</gene>
<reference evidence="3" key="1">
    <citation type="submission" date="2017-09" db="EMBL/GenBank/DDBJ databases">
        <authorList>
            <person name="Varghese N."/>
            <person name="Submissions S."/>
        </authorList>
    </citation>
    <scope>NUCLEOTIDE SEQUENCE [LARGE SCALE GENOMIC DNA]</scope>
    <source>
        <strain evidence="3">C7</strain>
    </source>
</reference>
<evidence type="ECO:0000313" key="3">
    <source>
        <dbReference type="Proteomes" id="UP000220034"/>
    </source>
</evidence>
<evidence type="ECO:0000313" key="2">
    <source>
        <dbReference type="EMBL" id="SOH95401.1"/>
    </source>
</evidence>
<keyword evidence="1" id="KW-0812">Transmembrane</keyword>
<proteinExistence type="predicted"/>
<dbReference type="Proteomes" id="UP000220034">
    <property type="component" value="Unassembled WGS sequence"/>
</dbReference>
<feature type="transmembrane region" description="Helical" evidence="1">
    <location>
        <begin position="34"/>
        <end position="54"/>
    </location>
</feature>
<protein>
    <submittedName>
        <fullName evidence="2">Uncharacterized protein</fullName>
    </submittedName>
</protein>